<organism evidence="10 11">
    <name type="scientific">Candidatus Segetimicrobium genomatis</name>
    <dbReference type="NCBI Taxonomy" id="2569760"/>
    <lineage>
        <taxon>Bacteria</taxon>
        <taxon>Bacillati</taxon>
        <taxon>Candidatus Sysuimicrobiota</taxon>
        <taxon>Candidatus Sysuimicrobiia</taxon>
        <taxon>Candidatus Sysuimicrobiales</taxon>
        <taxon>Candidatus Segetimicrobiaceae</taxon>
        <taxon>Candidatus Segetimicrobium</taxon>
    </lineage>
</organism>
<dbReference type="GO" id="GO:0000976">
    <property type="term" value="F:transcription cis-regulatory region binding"/>
    <property type="evidence" value="ECO:0007669"/>
    <property type="project" value="TreeGrafter"/>
</dbReference>
<accession>A0A537JD39</accession>
<feature type="domain" description="Response regulatory" evidence="8">
    <location>
        <begin position="15"/>
        <end position="128"/>
    </location>
</feature>
<keyword evidence="3" id="KW-0805">Transcription regulation</keyword>
<dbReference type="CDD" id="cd19937">
    <property type="entry name" value="REC_OmpR_BsPhoP-like"/>
    <property type="match status" value="1"/>
</dbReference>
<protein>
    <submittedName>
        <fullName evidence="10">Response regulator transcription factor</fullName>
    </submittedName>
</protein>
<dbReference type="InterPro" id="IPR039420">
    <property type="entry name" value="WalR-like"/>
</dbReference>
<evidence type="ECO:0000313" key="11">
    <source>
        <dbReference type="Proteomes" id="UP000318093"/>
    </source>
</evidence>
<evidence type="ECO:0000256" key="5">
    <source>
        <dbReference type="ARBA" id="ARBA00023163"/>
    </source>
</evidence>
<keyword evidence="5" id="KW-0804">Transcription</keyword>
<dbReference type="InterPro" id="IPR001867">
    <property type="entry name" value="OmpR/PhoB-type_DNA-bd"/>
</dbReference>
<dbReference type="GO" id="GO:0000156">
    <property type="term" value="F:phosphorelay response regulator activity"/>
    <property type="evidence" value="ECO:0007669"/>
    <property type="project" value="TreeGrafter"/>
</dbReference>
<dbReference type="Gene3D" id="3.40.50.2300">
    <property type="match status" value="1"/>
</dbReference>
<dbReference type="PANTHER" id="PTHR48111">
    <property type="entry name" value="REGULATOR OF RPOS"/>
    <property type="match status" value="1"/>
</dbReference>
<dbReference type="GO" id="GO:0032993">
    <property type="term" value="C:protein-DNA complex"/>
    <property type="evidence" value="ECO:0007669"/>
    <property type="project" value="TreeGrafter"/>
</dbReference>
<dbReference type="InterPro" id="IPR001789">
    <property type="entry name" value="Sig_transdc_resp-reg_receiver"/>
</dbReference>
<keyword evidence="1 6" id="KW-0597">Phosphoprotein</keyword>
<feature type="domain" description="OmpR/PhoB-type" evidence="9">
    <location>
        <begin position="140"/>
        <end position="239"/>
    </location>
</feature>
<evidence type="ECO:0000256" key="3">
    <source>
        <dbReference type="ARBA" id="ARBA00023015"/>
    </source>
</evidence>
<feature type="modified residue" description="4-aspartylphosphate" evidence="6">
    <location>
        <position position="64"/>
    </location>
</feature>
<dbReference type="Proteomes" id="UP000318093">
    <property type="component" value="Unassembled WGS sequence"/>
</dbReference>
<evidence type="ECO:0000256" key="2">
    <source>
        <dbReference type="ARBA" id="ARBA00023012"/>
    </source>
</evidence>
<evidence type="ECO:0000256" key="6">
    <source>
        <dbReference type="PROSITE-ProRule" id="PRU00169"/>
    </source>
</evidence>
<dbReference type="InterPro" id="IPR016032">
    <property type="entry name" value="Sig_transdc_resp-reg_C-effctor"/>
</dbReference>
<dbReference type="CDD" id="cd00383">
    <property type="entry name" value="trans_reg_C"/>
    <property type="match status" value="1"/>
</dbReference>
<name>A0A537JD39_9BACT</name>
<proteinExistence type="predicted"/>
<dbReference type="InterPro" id="IPR011006">
    <property type="entry name" value="CheY-like_superfamily"/>
</dbReference>
<dbReference type="SMART" id="SM00862">
    <property type="entry name" value="Trans_reg_C"/>
    <property type="match status" value="1"/>
</dbReference>
<comment type="caution">
    <text evidence="10">The sequence shown here is derived from an EMBL/GenBank/DDBJ whole genome shotgun (WGS) entry which is preliminary data.</text>
</comment>
<keyword evidence="2" id="KW-0902">Two-component regulatory system</keyword>
<dbReference type="Pfam" id="PF00486">
    <property type="entry name" value="Trans_reg_C"/>
    <property type="match status" value="1"/>
</dbReference>
<gene>
    <name evidence="10" type="ORF">E6H03_07005</name>
</gene>
<feature type="DNA-binding region" description="OmpR/PhoB-type" evidence="7">
    <location>
        <begin position="140"/>
        <end position="239"/>
    </location>
</feature>
<dbReference type="PROSITE" id="PS50110">
    <property type="entry name" value="RESPONSE_REGULATORY"/>
    <property type="match status" value="1"/>
</dbReference>
<dbReference type="GO" id="GO:0006355">
    <property type="term" value="P:regulation of DNA-templated transcription"/>
    <property type="evidence" value="ECO:0007669"/>
    <property type="project" value="InterPro"/>
</dbReference>
<evidence type="ECO:0000256" key="1">
    <source>
        <dbReference type="ARBA" id="ARBA00022553"/>
    </source>
</evidence>
<dbReference type="FunFam" id="1.10.10.10:FF:000018">
    <property type="entry name" value="DNA-binding response regulator ResD"/>
    <property type="match status" value="1"/>
</dbReference>
<dbReference type="SUPFAM" id="SSF46894">
    <property type="entry name" value="C-terminal effector domain of the bipartite response regulators"/>
    <property type="match status" value="1"/>
</dbReference>
<dbReference type="PROSITE" id="PS51755">
    <property type="entry name" value="OMPR_PHOB"/>
    <property type="match status" value="1"/>
</dbReference>
<reference evidence="10 11" key="1">
    <citation type="journal article" date="2019" name="Nat. Microbiol.">
        <title>Mediterranean grassland soil C-N compound turnover is dependent on rainfall and depth, and is mediated by genomically divergent microorganisms.</title>
        <authorList>
            <person name="Diamond S."/>
            <person name="Andeer P.F."/>
            <person name="Li Z."/>
            <person name="Crits-Christoph A."/>
            <person name="Burstein D."/>
            <person name="Anantharaman K."/>
            <person name="Lane K.R."/>
            <person name="Thomas B.C."/>
            <person name="Pan C."/>
            <person name="Northen T.R."/>
            <person name="Banfield J.F."/>
        </authorList>
    </citation>
    <scope>NUCLEOTIDE SEQUENCE [LARGE SCALE GENOMIC DNA]</scope>
    <source>
        <strain evidence="10">NP_6</strain>
    </source>
</reference>
<keyword evidence="4 7" id="KW-0238">DNA-binding</keyword>
<dbReference type="FunFam" id="3.40.50.2300:FF:000001">
    <property type="entry name" value="DNA-binding response regulator PhoB"/>
    <property type="match status" value="1"/>
</dbReference>
<dbReference type="Gene3D" id="1.10.10.10">
    <property type="entry name" value="Winged helix-like DNA-binding domain superfamily/Winged helix DNA-binding domain"/>
    <property type="match status" value="1"/>
</dbReference>
<evidence type="ECO:0000256" key="7">
    <source>
        <dbReference type="PROSITE-ProRule" id="PRU01091"/>
    </source>
</evidence>
<evidence type="ECO:0000259" key="8">
    <source>
        <dbReference type="PROSITE" id="PS50110"/>
    </source>
</evidence>
<dbReference type="InterPro" id="IPR036388">
    <property type="entry name" value="WH-like_DNA-bd_sf"/>
</dbReference>
<dbReference type="Pfam" id="PF00072">
    <property type="entry name" value="Response_reg"/>
    <property type="match status" value="1"/>
</dbReference>
<evidence type="ECO:0000256" key="4">
    <source>
        <dbReference type="ARBA" id="ARBA00023125"/>
    </source>
</evidence>
<dbReference type="Gene3D" id="6.10.250.690">
    <property type="match status" value="1"/>
</dbReference>
<dbReference type="AlphaFoldDB" id="A0A537JD39"/>
<evidence type="ECO:0000259" key="9">
    <source>
        <dbReference type="PROSITE" id="PS51755"/>
    </source>
</evidence>
<dbReference type="SMART" id="SM00448">
    <property type="entry name" value="REC"/>
    <property type="match status" value="1"/>
</dbReference>
<evidence type="ECO:0000313" key="10">
    <source>
        <dbReference type="EMBL" id="TMI81451.1"/>
    </source>
</evidence>
<sequence>MITTVQKTEPQAGGRILVVDDEPHIVELVRYNLVQEGFEVGVAHDGHEALEKARTEPPDLVILDLMLPYIDGLEVCRQIRKASSVPILMLTAKDGEQERVVGLELGADDYVTKPFSPRELVARVRAILRRTARGAERAGADPLAIGGLALDPTTHEVRLSGRPVDLTTKEFDLLHLLMGHPNRVFTRDFLLEHIWGYDYFGSTRTVDMHISRLREKIEDDPNRPTYIATVRGVGYKLKKDQG</sequence>
<dbReference type="EMBL" id="VBAN01000209">
    <property type="protein sequence ID" value="TMI81451.1"/>
    <property type="molecule type" value="Genomic_DNA"/>
</dbReference>
<dbReference type="SUPFAM" id="SSF52172">
    <property type="entry name" value="CheY-like"/>
    <property type="match status" value="1"/>
</dbReference>
<dbReference type="PANTHER" id="PTHR48111:SF40">
    <property type="entry name" value="PHOSPHATE REGULON TRANSCRIPTIONAL REGULATORY PROTEIN PHOB"/>
    <property type="match status" value="1"/>
</dbReference>
<dbReference type="GO" id="GO:0005829">
    <property type="term" value="C:cytosol"/>
    <property type="evidence" value="ECO:0007669"/>
    <property type="project" value="TreeGrafter"/>
</dbReference>